<feature type="transmembrane region" description="Helical" evidence="6">
    <location>
        <begin position="215"/>
        <end position="238"/>
    </location>
</feature>
<keyword evidence="9" id="KW-1185">Reference proteome</keyword>
<keyword evidence="2" id="KW-1003">Cell membrane</keyword>
<dbReference type="PANTHER" id="PTHR32322:SF18">
    <property type="entry name" value="S-ADENOSYLMETHIONINE_S-ADENOSYLHOMOCYSTEINE TRANSPORTER"/>
    <property type="match status" value="1"/>
</dbReference>
<name>A0A2N3PKJ8_9HELI</name>
<evidence type="ECO:0000313" key="9">
    <source>
        <dbReference type="Proteomes" id="UP000233350"/>
    </source>
</evidence>
<keyword evidence="4 6" id="KW-1133">Transmembrane helix</keyword>
<dbReference type="AlphaFoldDB" id="A0A2N3PKJ8"/>
<evidence type="ECO:0000256" key="1">
    <source>
        <dbReference type="ARBA" id="ARBA00004651"/>
    </source>
</evidence>
<gene>
    <name evidence="8" type="ORF">BCM31_01850</name>
</gene>
<accession>A0A2N3PKJ8</accession>
<keyword evidence="5 6" id="KW-0472">Membrane</keyword>
<sequence length="300" mass="33282">MSRGVIFSILLVIAMFFWGSSWPSSKVLVTYTSADVVTFWRFFLALLASIPLVVMLKIPLRIDGKAFKYLLAAAVFNCLYSLMFFVGLNYGSAGKGGVLVTTITPVFVYLLTFGLYKIQKGVNKSVKGNEILGVFLGIVAGICLLDLGNLQTLFSKFNVFFVLCALDWAVLTLVCQRIRIHPIAINFYITLFSVVLFSPIFLIQPQMLEIFNFDLRFWCMLLIIAVLSTAIGTSIYYMGIAQVGAEKASSYPLLVPVFALLTSYFILGEIPSVLTLIGGAIAIFATYLINLYKPRVKKTQ</sequence>
<comment type="caution">
    <text evidence="8">The sequence shown here is derived from an EMBL/GenBank/DDBJ whole genome shotgun (WGS) entry which is preliminary data.</text>
</comment>
<feature type="transmembrane region" description="Helical" evidence="6">
    <location>
        <begin position="183"/>
        <end position="203"/>
    </location>
</feature>
<dbReference type="Proteomes" id="UP000233350">
    <property type="component" value="Unassembled WGS sequence"/>
</dbReference>
<feature type="transmembrane region" description="Helical" evidence="6">
    <location>
        <begin position="70"/>
        <end position="90"/>
    </location>
</feature>
<feature type="transmembrane region" description="Helical" evidence="6">
    <location>
        <begin position="128"/>
        <end position="147"/>
    </location>
</feature>
<dbReference type="RefSeq" id="WP_006802486.1">
    <property type="nucleotide sequence ID" value="NZ_CABKOI010000020.1"/>
</dbReference>
<feature type="transmembrane region" description="Helical" evidence="6">
    <location>
        <begin position="273"/>
        <end position="292"/>
    </location>
</feature>
<dbReference type="GeneID" id="97290035"/>
<dbReference type="InterPro" id="IPR050638">
    <property type="entry name" value="AA-Vitamin_Transporters"/>
</dbReference>
<evidence type="ECO:0000256" key="6">
    <source>
        <dbReference type="SAM" id="Phobius"/>
    </source>
</evidence>
<evidence type="ECO:0000256" key="4">
    <source>
        <dbReference type="ARBA" id="ARBA00022989"/>
    </source>
</evidence>
<evidence type="ECO:0000256" key="3">
    <source>
        <dbReference type="ARBA" id="ARBA00022692"/>
    </source>
</evidence>
<evidence type="ECO:0000259" key="7">
    <source>
        <dbReference type="Pfam" id="PF00892"/>
    </source>
</evidence>
<dbReference type="EMBL" id="MBPK01000011">
    <property type="protein sequence ID" value="PKT81948.1"/>
    <property type="molecule type" value="Genomic_DNA"/>
</dbReference>
<feature type="transmembrane region" description="Helical" evidence="6">
    <location>
        <begin position="250"/>
        <end position="267"/>
    </location>
</feature>
<dbReference type="InterPro" id="IPR037185">
    <property type="entry name" value="EmrE-like"/>
</dbReference>
<dbReference type="OrthoDB" id="9782878at2"/>
<feature type="domain" description="EamA" evidence="7">
    <location>
        <begin position="159"/>
        <end position="290"/>
    </location>
</feature>
<dbReference type="InterPro" id="IPR000620">
    <property type="entry name" value="EamA_dom"/>
</dbReference>
<feature type="transmembrane region" description="Helical" evidence="6">
    <location>
        <begin position="39"/>
        <end position="58"/>
    </location>
</feature>
<keyword evidence="3 6" id="KW-0812">Transmembrane</keyword>
<dbReference type="GO" id="GO:0005886">
    <property type="term" value="C:plasma membrane"/>
    <property type="evidence" value="ECO:0007669"/>
    <property type="project" value="UniProtKB-SubCell"/>
</dbReference>
<organism evidence="8 9">
    <name type="scientific">Helicobacter winghamensis</name>
    <dbReference type="NCBI Taxonomy" id="157268"/>
    <lineage>
        <taxon>Bacteria</taxon>
        <taxon>Pseudomonadati</taxon>
        <taxon>Campylobacterota</taxon>
        <taxon>Epsilonproteobacteria</taxon>
        <taxon>Campylobacterales</taxon>
        <taxon>Helicobacteraceae</taxon>
        <taxon>Helicobacter</taxon>
    </lineage>
</organism>
<dbReference type="PANTHER" id="PTHR32322">
    <property type="entry name" value="INNER MEMBRANE TRANSPORTER"/>
    <property type="match status" value="1"/>
</dbReference>
<comment type="subcellular location">
    <subcellularLocation>
        <location evidence="1">Cell membrane</location>
        <topology evidence="1">Multi-pass membrane protein</topology>
    </subcellularLocation>
</comment>
<feature type="transmembrane region" description="Helical" evidence="6">
    <location>
        <begin position="153"/>
        <end position="171"/>
    </location>
</feature>
<dbReference type="Pfam" id="PF00892">
    <property type="entry name" value="EamA"/>
    <property type="match status" value="2"/>
</dbReference>
<dbReference type="STRING" id="556267.HWAG_00792"/>
<evidence type="ECO:0000313" key="8">
    <source>
        <dbReference type="EMBL" id="PKT81948.1"/>
    </source>
</evidence>
<evidence type="ECO:0000256" key="2">
    <source>
        <dbReference type="ARBA" id="ARBA00022475"/>
    </source>
</evidence>
<evidence type="ECO:0000256" key="5">
    <source>
        <dbReference type="ARBA" id="ARBA00023136"/>
    </source>
</evidence>
<reference evidence="8 9" key="1">
    <citation type="submission" date="2016-07" db="EMBL/GenBank/DDBJ databases">
        <title>Detection of Helicobacter winghamensis from caecal content of red fox (Vulpes vulpes).</title>
        <authorList>
            <person name="Zanoni R.G."/>
            <person name="Florio D."/>
            <person name="Caffara M."/>
            <person name="Renzi M."/>
            <person name="Parisi A."/>
            <person name="Pasquali F."/>
            <person name="Manfreda G."/>
        </authorList>
    </citation>
    <scope>NUCLEOTIDE SEQUENCE [LARGE SCALE GENOMIC DNA]</scope>
    <source>
        <strain evidence="8 9">295_13</strain>
    </source>
</reference>
<dbReference type="SUPFAM" id="SSF103481">
    <property type="entry name" value="Multidrug resistance efflux transporter EmrE"/>
    <property type="match status" value="2"/>
</dbReference>
<feature type="domain" description="EamA" evidence="7">
    <location>
        <begin position="9"/>
        <end position="119"/>
    </location>
</feature>
<proteinExistence type="predicted"/>
<protein>
    <recommendedName>
        <fullName evidence="7">EamA domain-containing protein</fullName>
    </recommendedName>
</protein>
<feature type="transmembrane region" description="Helical" evidence="6">
    <location>
        <begin position="96"/>
        <end position="116"/>
    </location>
</feature>